<feature type="domain" description="Integrase catalytic" evidence="8">
    <location>
        <begin position="116"/>
        <end position="246"/>
    </location>
</feature>
<dbReference type="InterPro" id="IPR012337">
    <property type="entry name" value="RNaseH-like_sf"/>
</dbReference>
<dbReference type="Gene3D" id="1.10.340.70">
    <property type="match status" value="1"/>
</dbReference>
<dbReference type="InterPro" id="IPR041588">
    <property type="entry name" value="Integrase_H2C2"/>
</dbReference>
<dbReference type="GeneTree" id="ENSGT01010000223895"/>
<evidence type="ECO:0000256" key="2">
    <source>
        <dbReference type="ARBA" id="ARBA00022695"/>
    </source>
</evidence>
<evidence type="ECO:0000256" key="3">
    <source>
        <dbReference type="ARBA" id="ARBA00022722"/>
    </source>
</evidence>
<keyword evidence="5" id="KW-0378">Hydrolase</keyword>
<dbReference type="PANTHER" id="PTHR41694">
    <property type="entry name" value="ENDOGENOUS RETROVIRUS GROUP K MEMBER POL PROTEIN"/>
    <property type="match status" value="1"/>
</dbReference>
<dbReference type="Pfam" id="PF00665">
    <property type="entry name" value="rve"/>
    <property type="match status" value="1"/>
</dbReference>
<organism evidence="9">
    <name type="scientific">Mustela putorius furo</name>
    <name type="common">European domestic ferret</name>
    <name type="synonym">Mustela furo</name>
    <dbReference type="NCBI Taxonomy" id="9669"/>
    <lineage>
        <taxon>Eukaryota</taxon>
        <taxon>Metazoa</taxon>
        <taxon>Chordata</taxon>
        <taxon>Craniata</taxon>
        <taxon>Vertebrata</taxon>
        <taxon>Euteleostomi</taxon>
        <taxon>Mammalia</taxon>
        <taxon>Eutheria</taxon>
        <taxon>Laurasiatheria</taxon>
        <taxon>Carnivora</taxon>
        <taxon>Caniformia</taxon>
        <taxon>Musteloidea</taxon>
        <taxon>Mustelidae</taxon>
        <taxon>Mustelinae</taxon>
        <taxon>Mustela</taxon>
    </lineage>
</organism>
<evidence type="ECO:0000259" key="8">
    <source>
        <dbReference type="PROSITE" id="PS50994"/>
    </source>
</evidence>
<dbReference type="GO" id="GO:0003964">
    <property type="term" value="F:RNA-directed DNA polymerase activity"/>
    <property type="evidence" value="ECO:0007669"/>
    <property type="project" value="UniProtKB-KW"/>
</dbReference>
<evidence type="ECO:0000256" key="7">
    <source>
        <dbReference type="SAM" id="MobiDB-lite"/>
    </source>
</evidence>
<dbReference type="Gene3D" id="3.30.420.10">
    <property type="entry name" value="Ribonuclease H-like superfamily/Ribonuclease H"/>
    <property type="match status" value="1"/>
</dbReference>
<dbReference type="InterPro" id="IPR001584">
    <property type="entry name" value="Integrase_cat-core"/>
</dbReference>
<protein>
    <recommendedName>
        <fullName evidence="8">Integrase catalytic domain-containing protein</fullName>
    </recommendedName>
</protein>
<name>M3Z1E0_MUSPF</name>
<dbReference type="SUPFAM" id="SSF53098">
    <property type="entry name" value="Ribonuclease H-like"/>
    <property type="match status" value="1"/>
</dbReference>
<feature type="region of interest" description="Disordered" evidence="7">
    <location>
        <begin position="217"/>
        <end position="236"/>
    </location>
</feature>
<keyword evidence="1" id="KW-0808">Transferase</keyword>
<dbReference type="GO" id="GO:0015074">
    <property type="term" value="P:DNA integration"/>
    <property type="evidence" value="ECO:0007669"/>
    <property type="project" value="InterPro"/>
</dbReference>
<dbReference type="GO" id="GO:0016787">
    <property type="term" value="F:hydrolase activity"/>
    <property type="evidence" value="ECO:0007669"/>
    <property type="project" value="UniProtKB-KW"/>
</dbReference>
<evidence type="ECO:0000256" key="5">
    <source>
        <dbReference type="ARBA" id="ARBA00022801"/>
    </source>
</evidence>
<dbReference type="Pfam" id="PF17921">
    <property type="entry name" value="Integrase_H2C2"/>
    <property type="match status" value="1"/>
</dbReference>
<reference evidence="9" key="1">
    <citation type="submission" date="2024-06" db="UniProtKB">
        <authorList>
            <consortium name="Ensembl"/>
        </authorList>
    </citation>
    <scope>IDENTIFICATION</scope>
</reference>
<keyword evidence="6" id="KW-0695">RNA-directed DNA polymerase</keyword>
<dbReference type="InterPro" id="IPR036397">
    <property type="entry name" value="RNaseH_sf"/>
</dbReference>
<dbReference type="OMA" id="VHRACKT"/>
<sequence>IPLRLLSSFFNTPHQPSYSTKETQALQAQGGKTGDKGWIYIQDRIALPGNLAHTLITDIHQSLHIGPKALHQFLQPLFYHSSLSKVIEVVHRACKTCSAVNSQGGIRRPGPNHQLRGHQPGEDWQLDFTHMLRHKTFHYLLTLVDIFTGWIEAYPMARETADVVATILIKHIIPRFGLPWTLQLDNGPAFISSVTQQVAESLNITWKLHIPYHPQSSGSPTRTCPSVHQSTPPSALLSPAHFRLPL</sequence>
<dbReference type="GO" id="GO:0004519">
    <property type="term" value="F:endonuclease activity"/>
    <property type="evidence" value="ECO:0007669"/>
    <property type="project" value="UniProtKB-KW"/>
</dbReference>
<dbReference type="STRING" id="9669.ENSMPUP00000017402"/>
<keyword evidence="4" id="KW-0255">Endonuclease</keyword>
<keyword evidence="2" id="KW-0548">Nucleotidyltransferase</keyword>
<dbReference type="InParanoid" id="M3Z1E0"/>
<dbReference type="AlphaFoldDB" id="M3Z1E0"/>
<evidence type="ECO:0000256" key="1">
    <source>
        <dbReference type="ARBA" id="ARBA00022679"/>
    </source>
</evidence>
<feature type="compositionally biased region" description="Polar residues" evidence="7">
    <location>
        <begin position="217"/>
        <end position="233"/>
    </location>
</feature>
<dbReference type="HOGENOM" id="CLU_1022902_0_0_1"/>
<evidence type="ECO:0000256" key="4">
    <source>
        <dbReference type="ARBA" id="ARBA00022759"/>
    </source>
</evidence>
<evidence type="ECO:0000256" key="6">
    <source>
        <dbReference type="ARBA" id="ARBA00022918"/>
    </source>
</evidence>
<accession>M3Z1E0</accession>
<dbReference type="PROSITE" id="PS50994">
    <property type="entry name" value="INTEGRASE"/>
    <property type="match status" value="1"/>
</dbReference>
<dbReference type="PANTHER" id="PTHR41694:SF5">
    <property type="entry name" value="RIBONUCLEASE H"/>
    <property type="match status" value="1"/>
</dbReference>
<proteinExistence type="predicted"/>
<dbReference type="Ensembl" id="ENSMPUT00000017659.1">
    <property type="protein sequence ID" value="ENSMPUP00000017402.1"/>
    <property type="gene ID" value="ENSMPUG00000017513.1"/>
</dbReference>
<keyword evidence="3" id="KW-0540">Nuclease</keyword>
<dbReference type="eggNOG" id="KOG0017">
    <property type="taxonomic scope" value="Eukaryota"/>
</dbReference>
<evidence type="ECO:0000313" key="9">
    <source>
        <dbReference type="Ensembl" id="ENSMPUP00000017402.1"/>
    </source>
</evidence>
<dbReference type="GO" id="GO:0003676">
    <property type="term" value="F:nucleic acid binding"/>
    <property type="evidence" value="ECO:0007669"/>
    <property type="project" value="InterPro"/>
</dbReference>
<dbReference type="EMBL" id="AEYP01031568">
    <property type="status" value="NOT_ANNOTATED_CDS"/>
    <property type="molecule type" value="Genomic_DNA"/>
</dbReference>